<dbReference type="Proteomes" id="UP000003835">
    <property type="component" value="Unassembled WGS sequence"/>
</dbReference>
<dbReference type="HOGENOM" id="CLU_3307913_0_0_3"/>
<keyword evidence="2" id="KW-1185">Reference proteome</keyword>
<dbReference type="AlphaFoldDB" id="B4VLT2"/>
<dbReference type="EMBL" id="DS989844">
    <property type="protein sequence ID" value="EDX77437.1"/>
    <property type="molecule type" value="Genomic_DNA"/>
</dbReference>
<evidence type="ECO:0000313" key="1">
    <source>
        <dbReference type="EMBL" id="EDX77437.1"/>
    </source>
</evidence>
<name>B4VLT2_9CYAN</name>
<protein>
    <submittedName>
        <fullName evidence="1">Uncharacterized protein</fullName>
    </submittedName>
</protein>
<accession>B4VLT2</accession>
<sequence>MESRGVGAGFTDNVVAQTDNLTKPAPFFPLVSIPKTKSE</sequence>
<proteinExistence type="predicted"/>
<evidence type="ECO:0000313" key="2">
    <source>
        <dbReference type="Proteomes" id="UP000003835"/>
    </source>
</evidence>
<gene>
    <name evidence="1" type="ORF">MC7420_574</name>
</gene>
<reference evidence="1 2" key="1">
    <citation type="submission" date="2008-07" db="EMBL/GenBank/DDBJ databases">
        <authorList>
            <person name="Tandeau de Marsac N."/>
            <person name="Ferriera S."/>
            <person name="Johnson J."/>
            <person name="Kravitz S."/>
            <person name="Beeson K."/>
            <person name="Sutton G."/>
            <person name="Rogers Y.-H."/>
            <person name="Friedman R."/>
            <person name="Frazier M."/>
            <person name="Venter J.C."/>
        </authorList>
    </citation>
    <scope>NUCLEOTIDE SEQUENCE [LARGE SCALE GENOMIC DNA]</scope>
    <source>
        <strain evidence="1 2">PCC 7420</strain>
    </source>
</reference>
<organism evidence="1 2">
    <name type="scientific">Coleofasciculus chthonoplastes PCC 7420</name>
    <dbReference type="NCBI Taxonomy" id="118168"/>
    <lineage>
        <taxon>Bacteria</taxon>
        <taxon>Bacillati</taxon>
        <taxon>Cyanobacteriota</taxon>
        <taxon>Cyanophyceae</taxon>
        <taxon>Coleofasciculales</taxon>
        <taxon>Coleofasciculaceae</taxon>
        <taxon>Coleofasciculus</taxon>
    </lineage>
</organism>